<sequence>MHTKFIIAMAAALNTASVLATPVSALSPEKRQSETEFASKQYPHLYKKTTDAGLAKRQRETEFASKQYPKFYKEALDAGLADVEKRQSGTELHSAAYSHLYKQSSDARIVEG</sequence>
<keyword evidence="1" id="KW-0732">Signal</keyword>
<organism evidence="2 3">
    <name type="scientific">Bimuria novae-zelandiae CBS 107.79</name>
    <dbReference type="NCBI Taxonomy" id="1447943"/>
    <lineage>
        <taxon>Eukaryota</taxon>
        <taxon>Fungi</taxon>
        <taxon>Dikarya</taxon>
        <taxon>Ascomycota</taxon>
        <taxon>Pezizomycotina</taxon>
        <taxon>Dothideomycetes</taxon>
        <taxon>Pleosporomycetidae</taxon>
        <taxon>Pleosporales</taxon>
        <taxon>Massarineae</taxon>
        <taxon>Didymosphaeriaceae</taxon>
        <taxon>Bimuria</taxon>
    </lineage>
</organism>
<gene>
    <name evidence="2" type="ORF">BU23DRAFT_572522</name>
</gene>
<dbReference type="AlphaFoldDB" id="A0A6A5UV39"/>
<name>A0A6A5UV39_9PLEO</name>
<feature type="chain" id="PRO_5025541578" evidence="1">
    <location>
        <begin position="21"/>
        <end position="112"/>
    </location>
</feature>
<proteinExistence type="predicted"/>
<protein>
    <submittedName>
        <fullName evidence="2">Uncharacterized protein</fullName>
    </submittedName>
</protein>
<dbReference type="Proteomes" id="UP000800036">
    <property type="component" value="Unassembled WGS sequence"/>
</dbReference>
<evidence type="ECO:0000313" key="3">
    <source>
        <dbReference type="Proteomes" id="UP000800036"/>
    </source>
</evidence>
<keyword evidence="3" id="KW-1185">Reference proteome</keyword>
<accession>A0A6A5UV39</accession>
<reference evidence="2" key="1">
    <citation type="journal article" date="2020" name="Stud. Mycol.">
        <title>101 Dothideomycetes genomes: a test case for predicting lifestyles and emergence of pathogens.</title>
        <authorList>
            <person name="Haridas S."/>
            <person name="Albert R."/>
            <person name="Binder M."/>
            <person name="Bloem J."/>
            <person name="Labutti K."/>
            <person name="Salamov A."/>
            <person name="Andreopoulos B."/>
            <person name="Baker S."/>
            <person name="Barry K."/>
            <person name="Bills G."/>
            <person name="Bluhm B."/>
            <person name="Cannon C."/>
            <person name="Castanera R."/>
            <person name="Culley D."/>
            <person name="Daum C."/>
            <person name="Ezra D."/>
            <person name="Gonzalez J."/>
            <person name="Henrissat B."/>
            <person name="Kuo A."/>
            <person name="Liang C."/>
            <person name="Lipzen A."/>
            <person name="Lutzoni F."/>
            <person name="Magnuson J."/>
            <person name="Mondo S."/>
            <person name="Nolan M."/>
            <person name="Ohm R."/>
            <person name="Pangilinan J."/>
            <person name="Park H.-J."/>
            <person name="Ramirez L."/>
            <person name="Alfaro M."/>
            <person name="Sun H."/>
            <person name="Tritt A."/>
            <person name="Yoshinaga Y."/>
            <person name="Zwiers L.-H."/>
            <person name="Turgeon B."/>
            <person name="Goodwin S."/>
            <person name="Spatafora J."/>
            <person name="Crous P."/>
            <person name="Grigoriev I."/>
        </authorList>
    </citation>
    <scope>NUCLEOTIDE SEQUENCE</scope>
    <source>
        <strain evidence="2">CBS 107.79</strain>
    </source>
</reference>
<feature type="signal peptide" evidence="1">
    <location>
        <begin position="1"/>
        <end position="20"/>
    </location>
</feature>
<dbReference type="EMBL" id="ML976722">
    <property type="protein sequence ID" value="KAF1968280.1"/>
    <property type="molecule type" value="Genomic_DNA"/>
</dbReference>
<evidence type="ECO:0000256" key="1">
    <source>
        <dbReference type="SAM" id="SignalP"/>
    </source>
</evidence>
<evidence type="ECO:0000313" key="2">
    <source>
        <dbReference type="EMBL" id="KAF1968280.1"/>
    </source>
</evidence>